<keyword evidence="6" id="KW-0328">Glycosyltransferase</keyword>
<dbReference type="PANTHER" id="PTHR30201:SF2">
    <property type="entry name" value="2-(5''-TRIPHOSPHORIBOSYL)-3'-DEPHOSPHOCOENZYME-A SYNTHASE"/>
    <property type="match status" value="1"/>
</dbReference>
<dbReference type="EC" id="2.4.2.52" evidence="2"/>
<sequence length="290" mass="33160">MCKTYNINDISFKISSFAIESMLYEISCFPSPGLVSPISSGAHNDMDYYTFIQSTSELIKYMTLFAERGYSKNTAKEIFKSIREIGIEAENSMFKKTKGINTHKGMIFLLGVSIAATTKAIYDKKSFHDIKNVIKEMTSGIVEKELKNIDKNKKLTYGEKLYIEYGIEGIRGQVEQGLPLVFDYGLKIFKDTCELSFNDRLIHTLIALMERLDDSNILHRHSFEMLKKVNRQAEEIMKLGGMRTLKGREKILAMEKEFVSLKISPGGCADLLAITVFFYLTEEYFKELNI</sequence>
<protein>
    <recommendedName>
        <fullName evidence="2">triphosphoribosyl-dephospho-CoA synthase</fullName>
        <ecNumber evidence="2">2.4.2.52</ecNumber>
    </recommendedName>
</protein>
<dbReference type="GO" id="GO:0016757">
    <property type="term" value="F:glycosyltransferase activity"/>
    <property type="evidence" value="ECO:0007669"/>
    <property type="project" value="UniProtKB-KW"/>
</dbReference>
<dbReference type="Pfam" id="PF01874">
    <property type="entry name" value="CitG"/>
    <property type="match status" value="1"/>
</dbReference>
<evidence type="ECO:0000256" key="5">
    <source>
        <dbReference type="ARBA" id="ARBA00022840"/>
    </source>
</evidence>
<dbReference type="EMBL" id="JACSQB010000007">
    <property type="protein sequence ID" value="MBD8045579.1"/>
    <property type="molecule type" value="Genomic_DNA"/>
</dbReference>
<keyword evidence="4" id="KW-0547">Nucleotide-binding</keyword>
<dbReference type="NCBIfam" id="TIGR03125">
    <property type="entry name" value="citrate_citG"/>
    <property type="match status" value="1"/>
</dbReference>
<dbReference type="RefSeq" id="WP_191738500.1">
    <property type="nucleotide sequence ID" value="NZ_JACSQB010000007.1"/>
</dbReference>
<comment type="caution">
    <text evidence="6">The sequence shown here is derived from an EMBL/GenBank/DDBJ whole genome shotgun (WGS) entry which is preliminary data.</text>
</comment>
<accession>A0ABR8YNS8</accession>
<reference evidence="6 7" key="1">
    <citation type="submission" date="2020-08" db="EMBL/GenBank/DDBJ databases">
        <title>A Genomic Blueprint of the Chicken Gut Microbiome.</title>
        <authorList>
            <person name="Gilroy R."/>
            <person name="Ravi A."/>
            <person name="Getino M."/>
            <person name="Pursley I."/>
            <person name="Horton D.L."/>
            <person name="Alikhan N.-F."/>
            <person name="Baker D."/>
            <person name="Gharbi K."/>
            <person name="Hall N."/>
            <person name="Watson M."/>
            <person name="Adriaenssens E.M."/>
            <person name="Foster-Nyarko E."/>
            <person name="Jarju S."/>
            <person name="Secka A."/>
            <person name="Antonio M."/>
            <person name="Oren A."/>
            <person name="Chaudhuri R."/>
            <person name="La Ragione R.M."/>
            <person name="Hildebrand F."/>
            <person name="Pallen M.J."/>
        </authorList>
    </citation>
    <scope>NUCLEOTIDE SEQUENCE [LARGE SCALE GENOMIC DNA]</scope>
    <source>
        <strain evidence="6 7">N37</strain>
    </source>
</reference>
<proteinExistence type="predicted"/>
<dbReference type="InterPro" id="IPR017551">
    <property type="entry name" value="TriPribosyl-deP-CoA_syn_CitG"/>
</dbReference>
<dbReference type="Proteomes" id="UP000627166">
    <property type="component" value="Unassembled WGS sequence"/>
</dbReference>
<organism evidence="6 7">
    <name type="scientific">Clostridium faecium</name>
    <dbReference type="NCBI Taxonomy" id="2762223"/>
    <lineage>
        <taxon>Bacteria</taxon>
        <taxon>Bacillati</taxon>
        <taxon>Bacillota</taxon>
        <taxon>Clostridia</taxon>
        <taxon>Eubacteriales</taxon>
        <taxon>Clostridiaceae</taxon>
        <taxon>Clostridium</taxon>
    </lineage>
</organism>
<evidence type="ECO:0000313" key="6">
    <source>
        <dbReference type="EMBL" id="MBD8045579.1"/>
    </source>
</evidence>
<dbReference type="Gene3D" id="1.10.4200.10">
    <property type="entry name" value="Triphosphoribosyl-dephospho-CoA protein"/>
    <property type="match status" value="1"/>
</dbReference>
<keyword evidence="5" id="KW-0067">ATP-binding</keyword>
<dbReference type="InterPro" id="IPR002736">
    <property type="entry name" value="CitG"/>
</dbReference>
<gene>
    <name evidence="6" type="primary">citG</name>
    <name evidence="6" type="ORF">H9637_00730</name>
</gene>
<evidence type="ECO:0000256" key="3">
    <source>
        <dbReference type="ARBA" id="ARBA00022679"/>
    </source>
</evidence>
<keyword evidence="3 6" id="KW-0808">Transferase</keyword>
<keyword evidence="7" id="KW-1185">Reference proteome</keyword>
<evidence type="ECO:0000256" key="2">
    <source>
        <dbReference type="ARBA" id="ARBA00012074"/>
    </source>
</evidence>
<evidence type="ECO:0000256" key="1">
    <source>
        <dbReference type="ARBA" id="ARBA00001210"/>
    </source>
</evidence>
<dbReference type="PANTHER" id="PTHR30201">
    <property type="entry name" value="TRIPHOSPHORIBOSYL-DEPHOSPHO-COA SYNTHASE"/>
    <property type="match status" value="1"/>
</dbReference>
<evidence type="ECO:0000313" key="7">
    <source>
        <dbReference type="Proteomes" id="UP000627166"/>
    </source>
</evidence>
<dbReference type="GO" id="GO:0046917">
    <property type="term" value="F:triphosphoribosyl-dephospho-CoA synthase activity"/>
    <property type="evidence" value="ECO:0007669"/>
    <property type="project" value="UniProtKB-EC"/>
</dbReference>
<evidence type="ECO:0000256" key="4">
    <source>
        <dbReference type="ARBA" id="ARBA00022741"/>
    </source>
</evidence>
<comment type="catalytic activity">
    <reaction evidence="1">
        <text>3'-dephospho-CoA + ATP = 2'-(5''-triphospho-alpha-D-ribosyl)-3'-dephospho-CoA + adenine</text>
        <dbReference type="Rhea" id="RHEA:15117"/>
        <dbReference type="ChEBI" id="CHEBI:16708"/>
        <dbReference type="ChEBI" id="CHEBI:30616"/>
        <dbReference type="ChEBI" id="CHEBI:57328"/>
        <dbReference type="ChEBI" id="CHEBI:61378"/>
        <dbReference type="EC" id="2.4.2.52"/>
    </reaction>
</comment>
<name>A0ABR8YNS8_9CLOT</name>